<name>A0A944CLB0_9BACI</name>
<protein>
    <submittedName>
        <fullName evidence="1">Uncharacterized protein</fullName>
    </submittedName>
</protein>
<accession>A0A944CLB0</accession>
<dbReference type="RefSeq" id="WP_213367960.1">
    <property type="nucleotide sequence ID" value="NZ_QTKX01000001.1"/>
</dbReference>
<dbReference type="Proteomes" id="UP000761411">
    <property type="component" value="Unassembled WGS sequence"/>
</dbReference>
<comment type="caution">
    <text evidence="1">The sequence shown here is derived from an EMBL/GenBank/DDBJ whole genome shotgun (WGS) entry which is preliminary data.</text>
</comment>
<organism evidence="1 2">
    <name type="scientific">Mesobacillus boroniphilus</name>
    <dbReference type="NCBI Taxonomy" id="308892"/>
    <lineage>
        <taxon>Bacteria</taxon>
        <taxon>Bacillati</taxon>
        <taxon>Bacillota</taxon>
        <taxon>Bacilli</taxon>
        <taxon>Bacillales</taxon>
        <taxon>Bacillaceae</taxon>
        <taxon>Mesobacillus</taxon>
    </lineage>
</organism>
<keyword evidence="2" id="KW-1185">Reference proteome</keyword>
<proteinExistence type="predicted"/>
<dbReference type="AlphaFoldDB" id="A0A944CLB0"/>
<gene>
    <name evidence="1" type="ORF">DYI25_08465</name>
</gene>
<evidence type="ECO:0000313" key="2">
    <source>
        <dbReference type="Proteomes" id="UP000761411"/>
    </source>
</evidence>
<sequence>MKKVVYGLMINSGDADEMLWDHGIWETEEAANEYIENEMSTISGVWVGELKVNDAIPEVAEYDAEEMVECALCGIEYNPEDVNTHDYDEAVCINCEPGYKENMNIA</sequence>
<evidence type="ECO:0000313" key="1">
    <source>
        <dbReference type="EMBL" id="MBS8264466.1"/>
    </source>
</evidence>
<dbReference type="EMBL" id="QTKX01000001">
    <property type="protein sequence ID" value="MBS8264466.1"/>
    <property type="molecule type" value="Genomic_DNA"/>
</dbReference>
<reference evidence="1 2" key="1">
    <citation type="journal article" date="2021" name="Microorganisms">
        <title>Bacterial Dimethylsulfoniopropionate Biosynthesis in the East China Sea.</title>
        <authorList>
            <person name="Liu J."/>
            <person name="Zhang Y."/>
            <person name="Liu J."/>
            <person name="Zhong H."/>
            <person name="Williams B.T."/>
            <person name="Zheng Y."/>
            <person name="Curson A.R.J."/>
            <person name="Sun C."/>
            <person name="Sun H."/>
            <person name="Song D."/>
            <person name="Wagner Mackenzie B."/>
            <person name="Bermejo Martinez A."/>
            <person name="Todd J.D."/>
            <person name="Zhang X.H."/>
        </authorList>
    </citation>
    <scope>NUCLEOTIDE SEQUENCE [LARGE SCALE GENOMIC DNA]</scope>
    <source>
        <strain evidence="1 2">ESS08</strain>
    </source>
</reference>